<gene>
    <name evidence="2" type="ORF">HF882_22625</name>
</gene>
<dbReference type="InterPro" id="IPR015126">
    <property type="entry name" value="Mu_I-gamma"/>
</dbReference>
<evidence type="ECO:0000259" key="1">
    <source>
        <dbReference type="PROSITE" id="PS50994"/>
    </source>
</evidence>
<dbReference type="AlphaFoldDB" id="A0A848B0I0"/>
<dbReference type="Proteomes" id="UP000576225">
    <property type="component" value="Unassembled WGS sequence"/>
</dbReference>
<evidence type="ECO:0000313" key="2">
    <source>
        <dbReference type="EMBL" id="NMD89384.1"/>
    </source>
</evidence>
<organism evidence="2 3">
    <name type="scientific">Victivallis vadensis</name>
    <dbReference type="NCBI Taxonomy" id="172901"/>
    <lineage>
        <taxon>Bacteria</taxon>
        <taxon>Pseudomonadati</taxon>
        <taxon>Lentisphaerota</taxon>
        <taxon>Lentisphaeria</taxon>
        <taxon>Victivallales</taxon>
        <taxon>Victivallaceae</taxon>
        <taxon>Victivallis</taxon>
    </lineage>
</organism>
<dbReference type="InterPro" id="IPR012337">
    <property type="entry name" value="RNaseH-like_sf"/>
</dbReference>
<accession>A0A848B0I0</accession>
<dbReference type="Gene3D" id="1.10.10.60">
    <property type="entry name" value="Homeodomain-like"/>
    <property type="match status" value="1"/>
</dbReference>
<protein>
    <recommendedName>
        <fullName evidence="1">Integrase catalytic domain-containing protein</fullName>
    </recommendedName>
</protein>
<dbReference type="Pfam" id="PF09299">
    <property type="entry name" value="Mu-transpos_C"/>
    <property type="match status" value="1"/>
</dbReference>
<name>A0A848B0I0_9BACT</name>
<dbReference type="RefSeq" id="WP_168964283.1">
    <property type="nucleotide sequence ID" value="NZ_JABAEW010000115.1"/>
</dbReference>
<dbReference type="GO" id="GO:0003676">
    <property type="term" value="F:nucleic acid binding"/>
    <property type="evidence" value="ECO:0007669"/>
    <property type="project" value="InterPro"/>
</dbReference>
<proteinExistence type="predicted"/>
<evidence type="ECO:0000313" key="3">
    <source>
        <dbReference type="Proteomes" id="UP000576225"/>
    </source>
</evidence>
<dbReference type="InterPro" id="IPR036397">
    <property type="entry name" value="RNaseH_sf"/>
</dbReference>
<dbReference type="InterPro" id="IPR015378">
    <property type="entry name" value="Transposase-like_Mu_C"/>
</dbReference>
<dbReference type="GO" id="GO:0015074">
    <property type="term" value="P:DNA integration"/>
    <property type="evidence" value="ECO:0007669"/>
    <property type="project" value="InterPro"/>
</dbReference>
<dbReference type="PROSITE" id="PS50994">
    <property type="entry name" value="INTEGRASE"/>
    <property type="match status" value="1"/>
</dbReference>
<dbReference type="InterPro" id="IPR001584">
    <property type="entry name" value="Integrase_cat-core"/>
</dbReference>
<comment type="caution">
    <text evidence="2">The sequence shown here is derived from an EMBL/GenBank/DDBJ whole genome shotgun (WGS) entry which is preliminary data.</text>
</comment>
<sequence>MGALDFLLKLPARRNTAQLPTKPERSVPAPVAVSELPADARSKAGERLRFVRLVEITKASRRLSDAAACEFVAVNHAAEFPILRSSGHNGASQLTYNNLRNWRPAVREGGSDEAILQRLADGYTRGIQKARGDVRFWEYFHAFYLNLNKLPVTVAYQRAAAKMRSVDPSVTVPTLAQARYRVAQLDPAVVILAREGEEACKNKCIDYIKRDWNGIPAGEVVIGDSRTFDTRVRVLDPQTGKYRAVRPTIAALIDGRSWYMAAYWITTEPVNADTLIRTLALYCLNTGGQPPAVAYFDNGKDYCAQGFSTPLVAGGVEHSIFKELGITLINSIAYNARAKTIEREFRDMMQQFDKMFPDYLGSRPGQRTLAADYFDTHAEELPELGQFSSIFADWLAGYHSTPKRGEIHRGKSPAEIWTARQPRPAMSAERLRLAVCKPEGIRTVGRGPAVSLAGQWFYCDALKVGTKALVKSDPFDPTRVLCYTPDGALIGEARTREAIRALALDDEAARAAIGELIGRQRKQLREARTTLERLTGGRAQASPLELFLAEPGAELVPVGSRRSVKGAAHSFTRYTLPGTIEAAPQQPEAAPELEFREDEEEAELAAAHELLTRPPCGTDDDALDLSIAHDFITNNHKGDDDDDY</sequence>
<dbReference type="Pfam" id="PF09039">
    <property type="entry name" value="HTH_Tnp_Mu_2"/>
    <property type="match status" value="1"/>
</dbReference>
<reference evidence="2 3" key="1">
    <citation type="submission" date="2020-04" db="EMBL/GenBank/DDBJ databases">
        <authorList>
            <person name="Hitch T.C.A."/>
            <person name="Wylensek D."/>
            <person name="Clavel T."/>
        </authorList>
    </citation>
    <scope>NUCLEOTIDE SEQUENCE [LARGE SCALE GENOMIC DNA]</scope>
    <source>
        <strain evidence="2 3">COR2-253-APC-1A</strain>
    </source>
</reference>
<feature type="domain" description="Integrase catalytic" evidence="1">
    <location>
        <begin position="212"/>
        <end position="421"/>
    </location>
</feature>
<dbReference type="SUPFAM" id="SSF53098">
    <property type="entry name" value="Ribonuclease H-like"/>
    <property type="match status" value="1"/>
</dbReference>
<dbReference type="Gene3D" id="3.30.420.10">
    <property type="entry name" value="Ribonuclease H-like superfamily/Ribonuclease H"/>
    <property type="match status" value="1"/>
</dbReference>
<dbReference type="EMBL" id="JABAEW010000115">
    <property type="protein sequence ID" value="NMD89384.1"/>
    <property type="molecule type" value="Genomic_DNA"/>
</dbReference>